<sequence length="774" mass="85917">MPIEPLKPPDPLIEEFCTLTGMSSEGLKHVPIDMSSGNKASKPRGRPKGVNNRVNLKSFSPGSASVGAGAIFKRLRNSKVDGRGRSRSESSPMVLDKIAFDKKISSQMVFREGIIDCASTVKNDKKNKSHCAIDGNDGSFINCPIEPVVSDMEVNRDSVTDKVDCVEVNVDPMVVSNNSSKLNMAAEEHGKVENVRKSTQGWEGAEDRELQMQFVPQFVSTQSDGTKRIAISVEDIKKGSEACKIMSGIGKPMLMDKLTRERCLKKSGKLDFARVLVEVSASDELHLSLEIEYPVLGDRPGRIGKLEVKYQWKPPQCSHCKTFGHSTALYKVRPRTNDEIAAKVLKEALKVNKDNADTSVAGKVDNEGFVTVGKNNKPVGVATNVKQNSNFRASNTAQSRGFMGGNRYYGYGSQKFGNKGPNQQNRSVNGGSSKNQSSFLNAKVNGGNASEAQKTNVKSAPDGLVANKGVKKKGNDKTELVSKPALMSKYNANYQPKVLVRGSSSKMTANVSSENIPISNSYQALEDQDMAHKEESFLNSMDEEFLSSVWPKLKSEVEEVLQSAINGNHRFFCSFFYAHYKDAGRKPLWNDLVKHSIVVKDEPWVLLGDFNVILEPSERSFGSSSITSGMEEFRSCIDKIECSLCNSVMDNHNHLFFDCDFSSKVWNYFKGLMRFEDAPDNLFTVIDLISTRTMGKSIWSIIQRLVLGAVVYHLWIERNNRIFQNKSRNIADICNIVREAVRLRLLSLKIKGSKRSLDASRIWNFQVMKGNDGK</sequence>
<feature type="compositionally biased region" description="Polar residues" evidence="1">
    <location>
        <begin position="447"/>
        <end position="458"/>
    </location>
</feature>
<feature type="compositionally biased region" description="Polar residues" evidence="1">
    <location>
        <begin position="420"/>
        <end position="440"/>
    </location>
</feature>
<evidence type="ECO:0000313" key="2">
    <source>
        <dbReference type="EMBL" id="PWA89282.1"/>
    </source>
</evidence>
<organism evidence="2 3">
    <name type="scientific">Artemisia annua</name>
    <name type="common">Sweet wormwood</name>
    <dbReference type="NCBI Taxonomy" id="35608"/>
    <lineage>
        <taxon>Eukaryota</taxon>
        <taxon>Viridiplantae</taxon>
        <taxon>Streptophyta</taxon>
        <taxon>Embryophyta</taxon>
        <taxon>Tracheophyta</taxon>
        <taxon>Spermatophyta</taxon>
        <taxon>Magnoliopsida</taxon>
        <taxon>eudicotyledons</taxon>
        <taxon>Gunneridae</taxon>
        <taxon>Pentapetalae</taxon>
        <taxon>asterids</taxon>
        <taxon>campanulids</taxon>
        <taxon>Asterales</taxon>
        <taxon>Asteraceae</taxon>
        <taxon>Asteroideae</taxon>
        <taxon>Anthemideae</taxon>
        <taxon>Artemisiinae</taxon>
        <taxon>Artemisia</taxon>
    </lineage>
</organism>
<dbReference type="PANTHER" id="PTHR33116">
    <property type="entry name" value="REVERSE TRANSCRIPTASE ZINC-BINDING DOMAIN-CONTAINING PROTEIN-RELATED-RELATED"/>
    <property type="match status" value="1"/>
</dbReference>
<dbReference type="Proteomes" id="UP000245207">
    <property type="component" value="Unassembled WGS sequence"/>
</dbReference>
<evidence type="ECO:0000313" key="3">
    <source>
        <dbReference type="Proteomes" id="UP000245207"/>
    </source>
</evidence>
<dbReference type="AlphaFoldDB" id="A0A2U1PU99"/>
<keyword evidence="3" id="KW-1185">Reference proteome</keyword>
<dbReference type="SUPFAM" id="SSF56219">
    <property type="entry name" value="DNase I-like"/>
    <property type="match status" value="1"/>
</dbReference>
<accession>A0A2U1PU99</accession>
<feature type="region of interest" description="Disordered" evidence="1">
    <location>
        <begin position="28"/>
        <end position="57"/>
    </location>
</feature>
<evidence type="ECO:0008006" key="4">
    <source>
        <dbReference type="Google" id="ProtNLM"/>
    </source>
</evidence>
<dbReference type="Gene3D" id="3.60.10.10">
    <property type="entry name" value="Endonuclease/exonuclease/phosphatase"/>
    <property type="match status" value="1"/>
</dbReference>
<gene>
    <name evidence="2" type="ORF">CTI12_AA034600</name>
</gene>
<dbReference type="OrthoDB" id="1938430at2759"/>
<feature type="region of interest" description="Disordered" evidence="1">
    <location>
        <begin position="413"/>
        <end position="476"/>
    </location>
</feature>
<dbReference type="InterPro" id="IPR036691">
    <property type="entry name" value="Endo/exonu/phosph_ase_sf"/>
</dbReference>
<dbReference type="EMBL" id="PKPP01000733">
    <property type="protein sequence ID" value="PWA89282.1"/>
    <property type="molecule type" value="Genomic_DNA"/>
</dbReference>
<dbReference type="STRING" id="35608.A0A2U1PU99"/>
<name>A0A2U1PU99_ARTAN</name>
<proteinExistence type="predicted"/>
<protein>
    <recommendedName>
        <fullName evidence="4">RNA-directed DNA polymerase, eukaryota, Reverse transcriptase zinc-binding domain protein</fullName>
    </recommendedName>
</protein>
<comment type="caution">
    <text evidence="2">The sequence shown here is derived from an EMBL/GenBank/DDBJ whole genome shotgun (WGS) entry which is preliminary data.</text>
</comment>
<evidence type="ECO:0000256" key="1">
    <source>
        <dbReference type="SAM" id="MobiDB-lite"/>
    </source>
</evidence>
<reference evidence="2 3" key="1">
    <citation type="journal article" date="2018" name="Mol. Plant">
        <title>The genome of Artemisia annua provides insight into the evolution of Asteraceae family and artemisinin biosynthesis.</title>
        <authorList>
            <person name="Shen Q."/>
            <person name="Zhang L."/>
            <person name="Liao Z."/>
            <person name="Wang S."/>
            <person name="Yan T."/>
            <person name="Shi P."/>
            <person name="Liu M."/>
            <person name="Fu X."/>
            <person name="Pan Q."/>
            <person name="Wang Y."/>
            <person name="Lv Z."/>
            <person name="Lu X."/>
            <person name="Zhang F."/>
            <person name="Jiang W."/>
            <person name="Ma Y."/>
            <person name="Chen M."/>
            <person name="Hao X."/>
            <person name="Li L."/>
            <person name="Tang Y."/>
            <person name="Lv G."/>
            <person name="Zhou Y."/>
            <person name="Sun X."/>
            <person name="Brodelius P.E."/>
            <person name="Rose J.K.C."/>
            <person name="Tang K."/>
        </authorList>
    </citation>
    <scope>NUCLEOTIDE SEQUENCE [LARGE SCALE GENOMIC DNA]</scope>
    <source>
        <strain evidence="3">cv. Huhao1</strain>
        <tissue evidence="2">Leaf</tissue>
    </source>
</reference>
<dbReference type="PANTHER" id="PTHR33116:SF84">
    <property type="entry name" value="RNA-DIRECTED DNA POLYMERASE"/>
    <property type="match status" value="1"/>
</dbReference>